<dbReference type="PANTHER" id="PTHR13778">
    <property type="entry name" value="GLYCOSYLTRANSFERASE 8 DOMAIN-CONTAINING PROTEIN"/>
    <property type="match status" value="1"/>
</dbReference>
<evidence type="ECO:0000256" key="3">
    <source>
        <dbReference type="ARBA" id="ARBA00022723"/>
    </source>
</evidence>
<dbReference type="InterPro" id="IPR002495">
    <property type="entry name" value="Glyco_trans_8"/>
</dbReference>
<evidence type="ECO:0000256" key="1">
    <source>
        <dbReference type="ARBA" id="ARBA00022676"/>
    </source>
</evidence>
<name>A0ABU5RV27_9CYAN</name>
<dbReference type="InterPro" id="IPR029044">
    <property type="entry name" value="Nucleotide-diphossugar_trans"/>
</dbReference>
<dbReference type="Pfam" id="PF01501">
    <property type="entry name" value="Glyco_transf_8"/>
    <property type="match status" value="1"/>
</dbReference>
<dbReference type="Gene3D" id="3.90.550.10">
    <property type="entry name" value="Spore Coat Polysaccharide Biosynthesis Protein SpsA, Chain A"/>
    <property type="match status" value="1"/>
</dbReference>
<keyword evidence="1" id="KW-0328">Glycosyltransferase</keyword>
<gene>
    <name evidence="4" type="ORF">VB738_10255</name>
</gene>
<comment type="caution">
    <text evidence="4">The sequence shown here is derived from an EMBL/GenBank/DDBJ whole genome shotgun (WGS) entry which is preliminary data.</text>
</comment>
<dbReference type="Proteomes" id="UP001304461">
    <property type="component" value="Unassembled WGS sequence"/>
</dbReference>
<evidence type="ECO:0000313" key="4">
    <source>
        <dbReference type="EMBL" id="MEA5391638.1"/>
    </source>
</evidence>
<dbReference type="GO" id="GO:0016740">
    <property type="term" value="F:transferase activity"/>
    <property type="evidence" value="ECO:0007669"/>
    <property type="project" value="UniProtKB-KW"/>
</dbReference>
<keyword evidence="2 4" id="KW-0808">Transferase</keyword>
<dbReference type="SUPFAM" id="SSF53448">
    <property type="entry name" value="Nucleotide-diphospho-sugar transferases"/>
    <property type="match status" value="1"/>
</dbReference>
<keyword evidence="3" id="KW-0479">Metal-binding</keyword>
<dbReference type="EMBL" id="JAYGHX010000005">
    <property type="protein sequence ID" value="MEA5391638.1"/>
    <property type="molecule type" value="Genomic_DNA"/>
</dbReference>
<protein>
    <submittedName>
        <fullName evidence="4">Glycosyltransferase family 8 protein</fullName>
        <ecNumber evidence="4">2.-.-.-</ecNumber>
    </submittedName>
</protein>
<reference evidence="4 5" key="1">
    <citation type="submission" date="2023-12" db="EMBL/GenBank/DDBJ databases">
        <title>Baltic Sea Cyanobacteria.</title>
        <authorList>
            <person name="Delbaje E."/>
            <person name="Fewer D.P."/>
            <person name="Shishido T.K."/>
        </authorList>
    </citation>
    <scope>NUCLEOTIDE SEQUENCE [LARGE SCALE GENOMIC DNA]</scope>
    <source>
        <strain evidence="4 5">UHCC 0139</strain>
    </source>
</reference>
<dbReference type="InterPro" id="IPR050748">
    <property type="entry name" value="Glycosyltrans_8_dom-fam"/>
</dbReference>
<dbReference type="PANTHER" id="PTHR13778:SF47">
    <property type="entry name" value="LIPOPOLYSACCHARIDE 1,3-GALACTOSYLTRANSFERASE"/>
    <property type="match status" value="1"/>
</dbReference>
<dbReference type="RefSeq" id="WP_323305654.1">
    <property type="nucleotide sequence ID" value="NZ_JAYGHX010000005.1"/>
</dbReference>
<sequence length="309" mass="35268">MIIACTIDNNYIRHCAVMLKSLQLSNPTDRLSVYILHGVIDAAERARLAAYLGEFLPSVSFLQLDEQMLAGFPVFGHISLATYFRLLLPAALPHAVEKVLYLDSDLIVVDSLQDLWESPLEGNSIGAVEEHNQEFDRNRLGLAEGSLVFNAGAMLIDLGRWRRENILANGLEFARTHPERIKHWDQDVLNSLLEARWRPLDWRWNALPHLWMHPEYTAADTALGRQAELARASPAVIHFAGSGVAKPWHHRCTHPWRHRYLEIRQQTPWAHLPLEGTPSTTLGERLGRLRFRVKRAGKEMLARLAPRNR</sequence>
<organism evidence="4 5">
    <name type="scientific">Cyanobium gracile UHCC 0139</name>
    <dbReference type="NCBI Taxonomy" id="3110308"/>
    <lineage>
        <taxon>Bacteria</taxon>
        <taxon>Bacillati</taxon>
        <taxon>Cyanobacteriota</taxon>
        <taxon>Cyanophyceae</taxon>
        <taxon>Synechococcales</taxon>
        <taxon>Prochlorococcaceae</taxon>
        <taxon>Cyanobium</taxon>
    </lineage>
</organism>
<proteinExistence type="predicted"/>
<evidence type="ECO:0000256" key="2">
    <source>
        <dbReference type="ARBA" id="ARBA00022679"/>
    </source>
</evidence>
<evidence type="ECO:0000313" key="5">
    <source>
        <dbReference type="Proteomes" id="UP001304461"/>
    </source>
</evidence>
<dbReference type="EC" id="2.-.-.-" evidence="4"/>
<keyword evidence="5" id="KW-1185">Reference proteome</keyword>
<dbReference type="CDD" id="cd04194">
    <property type="entry name" value="GT8_A4GalT_like"/>
    <property type="match status" value="1"/>
</dbReference>
<accession>A0ABU5RV27</accession>